<comment type="similarity">
    <text evidence="1 9">Belongs to the alkaline phosphatase family.</text>
</comment>
<dbReference type="SUPFAM" id="SSF53649">
    <property type="entry name" value="Alkaline phosphatase-like"/>
    <property type="match status" value="1"/>
</dbReference>
<accession>G8R5M8</accession>
<dbReference type="KEGG" id="oho:Oweho_3394"/>
<evidence type="ECO:0000256" key="1">
    <source>
        <dbReference type="ARBA" id="ARBA00005984"/>
    </source>
</evidence>
<dbReference type="InterPro" id="IPR017850">
    <property type="entry name" value="Alkaline_phosphatase_core_sf"/>
</dbReference>
<feature type="binding site" evidence="8">
    <location>
        <position position="293"/>
    </location>
    <ligand>
        <name>Zn(2+)</name>
        <dbReference type="ChEBI" id="CHEBI:29105"/>
        <label>2</label>
    </ligand>
</feature>
<dbReference type="HOGENOM" id="CLU_008539_6_2_10"/>
<evidence type="ECO:0000313" key="11">
    <source>
        <dbReference type="EMBL" id="AEV34344.1"/>
    </source>
</evidence>
<dbReference type="SMART" id="SM00098">
    <property type="entry name" value="alkPPc"/>
    <property type="match status" value="1"/>
</dbReference>
<dbReference type="EMBL" id="CP003156">
    <property type="protein sequence ID" value="AEV34344.1"/>
    <property type="molecule type" value="Genomic_DNA"/>
</dbReference>
<dbReference type="PATRIC" id="fig|926562.3.peg.3416"/>
<dbReference type="RefSeq" id="WP_014203691.1">
    <property type="nucleotide sequence ID" value="NC_016599.1"/>
</dbReference>
<keyword evidence="12" id="KW-1185">Reference proteome</keyword>
<feature type="signal peptide" evidence="10">
    <location>
        <begin position="1"/>
        <end position="24"/>
    </location>
</feature>
<dbReference type="AlphaFoldDB" id="G8R5M8"/>
<feature type="binding site" evidence="8">
    <location>
        <position position="39"/>
    </location>
    <ligand>
        <name>Zn(2+)</name>
        <dbReference type="ChEBI" id="CHEBI:29105"/>
        <label>2</label>
    </ligand>
</feature>
<keyword evidence="5 8" id="KW-0862">Zinc</keyword>
<gene>
    <name evidence="11" type="ordered locus">Oweho_3394</name>
</gene>
<keyword evidence="6 8" id="KW-0460">Magnesium</keyword>
<protein>
    <submittedName>
        <fullName evidence="11">Alkaline phosphatase</fullName>
    </submittedName>
</protein>
<dbReference type="InterPro" id="IPR018299">
    <property type="entry name" value="Alkaline_phosphatase_AS"/>
</dbReference>
<dbReference type="STRING" id="926562.Oweho_3394"/>
<proteinExistence type="inferred from homology"/>
<evidence type="ECO:0000313" key="12">
    <source>
        <dbReference type="Proteomes" id="UP000005631"/>
    </source>
</evidence>
<evidence type="ECO:0000256" key="3">
    <source>
        <dbReference type="ARBA" id="ARBA00022723"/>
    </source>
</evidence>
<feature type="binding site" evidence="8">
    <location>
        <position position="131"/>
    </location>
    <ligand>
        <name>Mg(2+)</name>
        <dbReference type="ChEBI" id="CHEBI:18420"/>
    </ligand>
</feature>
<feature type="binding site" evidence="8">
    <location>
        <position position="294"/>
    </location>
    <ligand>
        <name>Zn(2+)</name>
        <dbReference type="ChEBI" id="CHEBI:29105"/>
        <label>2</label>
    </ligand>
</feature>
<dbReference type="PANTHER" id="PTHR11596:SF5">
    <property type="entry name" value="ALKALINE PHOSPHATASE"/>
    <property type="match status" value="1"/>
</dbReference>
<evidence type="ECO:0000256" key="4">
    <source>
        <dbReference type="ARBA" id="ARBA00022801"/>
    </source>
</evidence>
<dbReference type="Gene3D" id="3.40.720.10">
    <property type="entry name" value="Alkaline Phosphatase, subunit A"/>
    <property type="match status" value="1"/>
</dbReference>
<feature type="active site" description="Phosphoserine intermediate" evidence="7">
    <location>
        <position position="80"/>
    </location>
</feature>
<evidence type="ECO:0000256" key="8">
    <source>
        <dbReference type="PIRSR" id="PIRSR601952-2"/>
    </source>
</evidence>
<evidence type="ECO:0000256" key="9">
    <source>
        <dbReference type="RuleBase" id="RU003946"/>
    </source>
</evidence>
<keyword evidence="4" id="KW-0378">Hydrolase</keyword>
<evidence type="ECO:0000256" key="10">
    <source>
        <dbReference type="SAM" id="SignalP"/>
    </source>
</evidence>
<dbReference type="eggNOG" id="COG1785">
    <property type="taxonomic scope" value="Bacteria"/>
</dbReference>
<dbReference type="OrthoDB" id="9794455at2"/>
<dbReference type="Pfam" id="PF00245">
    <property type="entry name" value="Alk_phosphatase"/>
    <property type="match status" value="1"/>
</dbReference>
<sequence>MKVNFISLAFALVVLATCSSFINKDEYQKPKNIIIMIGDGMGLSQMSAAYYYGDKEPNFSRFPIVGLSRTSSSSDKITDSAAGATAISAGKKTYNGAIGLDEDKKCVETLLEYFSKEGKSTGLVATSSITHATPASFFAHEKSRNSASSIAKQMLESPVDFFAGGGLKYFQKGSLIQDLEEKGFTINTTELDKKAPKIEGGRLGYILADDGMPKMIEGRGEYLKNASELAIDFLKDDEDGFFMMIEGSQIDWGGHANNSKYVISEVLDFDQTVGAVLDFARKDGKTLVIVTADHETGGFTLAAEEKKVPFQGTKRDYNSIAPRFSTGGHSAAMVPVLAYGPGAEKFAGIYENTEIHAKILELVK</sequence>
<evidence type="ECO:0000256" key="2">
    <source>
        <dbReference type="ARBA" id="ARBA00022553"/>
    </source>
</evidence>
<dbReference type="CDD" id="cd16012">
    <property type="entry name" value="ALP"/>
    <property type="match status" value="1"/>
</dbReference>
<dbReference type="Proteomes" id="UP000005631">
    <property type="component" value="Chromosome"/>
</dbReference>
<feature type="binding site" evidence="8">
    <location>
        <position position="39"/>
    </location>
    <ligand>
        <name>Mg(2+)</name>
        <dbReference type="ChEBI" id="CHEBI:18420"/>
    </ligand>
</feature>
<dbReference type="PRINTS" id="PR00113">
    <property type="entry name" value="ALKPHPHTASE"/>
</dbReference>
<organism evidence="11 12">
    <name type="scientific">Owenweeksia hongkongensis (strain DSM 17368 / CIP 108786 / JCM 12287 / NRRL B-23963 / UST20020801)</name>
    <dbReference type="NCBI Taxonomy" id="926562"/>
    <lineage>
        <taxon>Bacteria</taxon>
        <taxon>Pseudomonadati</taxon>
        <taxon>Bacteroidota</taxon>
        <taxon>Flavobacteriia</taxon>
        <taxon>Flavobacteriales</taxon>
        <taxon>Owenweeksiaceae</taxon>
        <taxon>Owenweeksia</taxon>
    </lineage>
</organism>
<evidence type="ECO:0000256" key="7">
    <source>
        <dbReference type="PIRSR" id="PIRSR601952-1"/>
    </source>
</evidence>
<comment type="cofactor">
    <cofactor evidence="8">
        <name>Mg(2+)</name>
        <dbReference type="ChEBI" id="CHEBI:18420"/>
    </cofactor>
    <text evidence="8">Binds 1 Mg(2+) ion.</text>
</comment>
<feature type="binding site" evidence="8">
    <location>
        <position position="251"/>
    </location>
    <ligand>
        <name>Zn(2+)</name>
        <dbReference type="ChEBI" id="CHEBI:29105"/>
        <label>2</label>
    </ligand>
</feature>
<comment type="cofactor">
    <cofactor evidence="8">
        <name>Zn(2+)</name>
        <dbReference type="ChEBI" id="CHEBI:29105"/>
    </cofactor>
    <text evidence="8">Binds 2 Zn(2+) ions.</text>
</comment>
<feature type="binding site" evidence="8">
    <location>
        <position position="246"/>
    </location>
    <ligand>
        <name>Mg(2+)</name>
        <dbReference type="ChEBI" id="CHEBI:18420"/>
    </ligand>
</feature>
<dbReference type="PANTHER" id="PTHR11596">
    <property type="entry name" value="ALKALINE PHOSPHATASE"/>
    <property type="match status" value="1"/>
</dbReference>
<dbReference type="PROSITE" id="PS00123">
    <property type="entry name" value="ALKALINE_PHOSPHATASE"/>
    <property type="match status" value="1"/>
</dbReference>
<evidence type="ECO:0000256" key="5">
    <source>
        <dbReference type="ARBA" id="ARBA00022833"/>
    </source>
</evidence>
<keyword evidence="10" id="KW-0732">Signal</keyword>
<keyword evidence="3 8" id="KW-0479">Metal-binding</keyword>
<dbReference type="GO" id="GO:0004035">
    <property type="term" value="F:alkaline phosphatase activity"/>
    <property type="evidence" value="ECO:0007669"/>
    <property type="project" value="TreeGrafter"/>
</dbReference>
<evidence type="ECO:0000256" key="6">
    <source>
        <dbReference type="ARBA" id="ARBA00022842"/>
    </source>
</evidence>
<name>G8R5M8_OWEHD</name>
<feature type="chain" id="PRO_5003515477" evidence="10">
    <location>
        <begin position="25"/>
        <end position="364"/>
    </location>
</feature>
<dbReference type="InterPro" id="IPR001952">
    <property type="entry name" value="Alkaline_phosphatase"/>
</dbReference>
<feature type="binding site" evidence="8">
    <location>
        <position position="133"/>
    </location>
    <ligand>
        <name>Mg(2+)</name>
        <dbReference type="ChEBI" id="CHEBI:18420"/>
    </ligand>
</feature>
<keyword evidence="2" id="KW-0597">Phosphoprotein</keyword>
<reference evidence="11 12" key="1">
    <citation type="journal article" date="2012" name="Stand. Genomic Sci.">
        <title>Genome sequence of the orange-pigmented seawater bacterium Owenweeksia hongkongensis type strain (UST20020801(T)).</title>
        <authorList>
            <person name="Riedel T."/>
            <person name="Held B."/>
            <person name="Nolan M."/>
            <person name="Lucas S."/>
            <person name="Lapidus A."/>
            <person name="Tice H."/>
            <person name="Del Rio T.G."/>
            <person name="Cheng J.F."/>
            <person name="Han C."/>
            <person name="Tapia R."/>
            <person name="Goodwin L.A."/>
            <person name="Pitluck S."/>
            <person name="Liolios K."/>
            <person name="Mavromatis K."/>
            <person name="Pagani I."/>
            <person name="Ivanova N."/>
            <person name="Mikhailova N."/>
            <person name="Pati A."/>
            <person name="Chen A."/>
            <person name="Palaniappan K."/>
            <person name="Rohde M."/>
            <person name="Tindall B.J."/>
            <person name="Detter J.C."/>
            <person name="Goker M."/>
            <person name="Woyke T."/>
            <person name="Bristow J."/>
            <person name="Eisen J.A."/>
            <person name="Markowitz V."/>
            <person name="Hugenholtz P."/>
            <person name="Klenk H.P."/>
            <person name="Kyrpides N.C."/>
        </authorList>
    </citation>
    <scope>NUCLEOTIDE SEQUENCE</scope>
    <source>
        <strain evidence="12">DSM 17368 / JCM 12287 / NRRL B-23963</strain>
    </source>
</reference>
<feature type="binding site" evidence="8">
    <location>
        <position position="255"/>
    </location>
    <ligand>
        <name>Zn(2+)</name>
        <dbReference type="ChEBI" id="CHEBI:29105"/>
        <label>2</label>
    </ligand>
</feature>
<dbReference type="GO" id="GO:0046872">
    <property type="term" value="F:metal ion binding"/>
    <property type="evidence" value="ECO:0007669"/>
    <property type="project" value="UniProtKB-KW"/>
</dbReference>